<dbReference type="PROSITE" id="PS51303">
    <property type="entry name" value="PET"/>
    <property type="match status" value="1"/>
</dbReference>
<dbReference type="EMBL" id="VCGU01000005">
    <property type="protein sequence ID" value="TRY75175.1"/>
    <property type="molecule type" value="Genomic_DNA"/>
</dbReference>
<feature type="region of interest" description="Disordered" evidence="1">
    <location>
        <begin position="91"/>
        <end position="112"/>
    </location>
</feature>
<keyword evidence="4" id="KW-1185">Reference proteome</keyword>
<organism evidence="3 4">
    <name type="scientific">Tigriopus californicus</name>
    <name type="common">Marine copepod</name>
    <dbReference type="NCBI Taxonomy" id="6832"/>
    <lineage>
        <taxon>Eukaryota</taxon>
        <taxon>Metazoa</taxon>
        <taxon>Ecdysozoa</taxon>
        <taxon>Arthropoda</taxon>
        <taxon>Crustacea</taxon>
        <taxon>Multicrustacea</taxon>
        <taxon>Hexanauplia</taxon>
        <taxon>Copepoda</taxon>
        <taxon>Harpacticoida</taxon>
        <taxon>Harpacticidae</taxon>
        <taxon>Tigriopus</taxon>
    </lineage>
</organism>
<dbReference type="Pfam" id="PF06297">
    <property type="entry name" value="PET"/>
    <property type="match status" value="1"/>
</dbReference>
<evidence type="ECO:0000313" key="3">
    <source>
        <dbReference type="EMBL" id="TRY75175.1"/>
    </source>
</evidence>
<evidence type="ECO:0000256" key="1">
    <source>
        <dbReference type="SAM" id="MobiDB-lite"/>
    </source>
</evidence>
<proteinExistence type="predicted"/>
<feature type="region of interest" description="Disordered" evidence="1">
    <location>
        <begin position="1"/>
        <end position="69"/>
    </location>
</feature>
<evidence type="ECO:0000259" key="2">
    <source>
        <dbReference type="PROSITE" id="PS51303"/>
    </source>
</evidence>
<reference evidence="3 4" key="1">
    <citation type="journal article" date="2018" name="Nat. Ecol. Evol.">
        <title>Genomic signatures of mitonuclear coevolution across populations of Tigriopus californicus.</title>
        <authorList>
            <person name="Barreto F.S."/>
            <person name="Watson E.T."/>
            <person name="Lima T.G."/>
            <person name="Willett C.S."/>
            <person name="Edmands S."/>
            <person name="Li W."/>
            <person name="Burton R.S."/>
        </authorList>
    </citation>
    <scope>NUCLEOTIDE SEQUENCE [LARGE SCALE GENOMIC DNA]</scope>
    <source>
        <strain evidence="3 4">San Diego</strain>
    </source>
</reference>
<name>A0A553PBX4_TIGCA</name>
<gene>
    <name evidence="3" type="ORF">TCAL_16879</name>
</gene>
<dbReference type="InterPro" id="IPR010442">
    <property type="entry name" value="PET_domain"/>
</dbReference>
<evidence type="ECO:0000313" key="4">
    <source>
        <dbReference type="Proteomes" id="UP000318571"/>
    </source>
</evidence>
<feature type="compositionally biased region" description="Polar residues" evidence="1">
    <location>
        <begin position="17"/>
        <end position="32"/>
    </location>
</feature>
<dbReference type="AlphaFoldDB" id="A0A553PBX4"/>
<dbReference type="Proteomes" id="UP000318571">
    <property type="component" value="Chromosome 2"/>
</dbReference>
<comment type="caution">
    <text evidence="3">The sequence shown here is derived from an EMBL/GenBank/DDBJ whole genome shotgun (WGS) entry which is preliminary data.</text>
</comment>
<feature type="domain" description="PET" evidence="2">
    <location>
        <begin position="57"/>
        <end position="112"/>
    </location>
</feature>
<dbReference type="STRING" id="6832.A0A553PBX4"/>
<sequence>MEPLTALPPNLVHTPQGAGSSPLNSSIDSANPKSLDHHHHNSCSTNGTVVTGNGGEVVPRQAAQSDDDSGCALEEYTWVPPGLKPDQAVKQLSEAQNGRCSYQETENAQPDD</sequence>
<protein>
    <recommendedName>
        <fullName evidence="2">PET domain-containing protein</fullName>
    </recommendedName>
</protein>
<dbReference type="GO" id="GO:0008270">
    <property type="term" value="F:zinc ion binding"/>
    <property type="evidence" value="ECO:0007669"/>
    <property type="project" value="InterPro"/>
</dbReference>
<accession>A0A553PBX4</accession>
<feature type="compositionally biased region" description="Polar residues" evidence="1">
    <location>
        <begin position="93"/>
        <end position="112"/>
    </location>
</feature>